<dbReference type="RefSeq" id="WP_171363114.1">
    <property type="nucleotide sequence ID" value="NZ_WVQY01000002.1"/>
</dbReference>
<evidence type="ECO:0000313" key="2">
    <source>
        <dbReference type="Proteomes" id="UP000599383"/>
    </source>
</evidence>
<dbReference type="EMBL" id="WVQY01000002">
    <property type="protein sequence ID" value="NOD29963.1"/>
    <property type="molecule type" value="Genomic_DNA"/>
</dbReference>
<comment type="caution">
    <text evidence="1">The sequence shown here is derived from an EMBL/GenBank/DDBJ whole genome shotgun (WGS) entry which is preliminary data.</text>
</comment>
<proteinExistence type="predicted"/>
<dbReference type="Proteomes" id="UP000599383">
    <property type="component" value="Unassembled WGS sequence"/>
</dbReference>
<reference evidence="1 2" key="1">
    <citation type="submission" date="2019-12" db="EMBL/GenBank/DDBJ databases">
        <title>Ruegeria JWLKs population differentiation of coral mucus and skeleton niches.</title>
        <authorList>
            <person name="Luo D."/>
        </authorList>
    </citation>
    <scope>NUCLEOTIDE SEQUENCE [LARGE SCALE GENOMIC DNA]</scope>
    <source>
        <strain evidence="1 2">HKCCD6238</strain>
    </source>
</reference>
<organism evidence="1 2">
    <name type="scientific">Ruegeria atlantica</name>
    <dbReference type="NCBI Taxonomy" id="81569"/>
    <lineage>
        <taxon>Bacteria</taxon>
        <taxon>Pseudomonadati</taxon>
        <taxon>Pseudomonadota</taxon>
        <taxon>Alphaproteobacteria</taxon>
        <taxon>Rhodobacterales</taxon>
        <taxon>Roseobacteraceae</taxon>
        <taxon>Ruegeria</taxon>
    </lineage>
</organism>
<gene>
    <name evidence="1" type="ORF">GS617_06755</name>
</gene>
<accession>A0ABX1W9L1</accession>
<keyword evidence="2" id="KW-1185">Reference proteome</keyword>
<evidence type="ECO:0000313" key="1">
    <source>
        <dbReference type="EMBL" id="NOD29963.1"/>
    </source>
</evidence>
<name>A0ABX1W9L1_9RHOB</name>
<protein>
    <submittedName>
        <fullName evidence="1">Uncharacterized protein</fullName>
    </submittedName>
</protein>
<sequence length="115" mass="12890">MIEVRASKPFLIDNRFAGREDDMKTLTYGLAFAMLATQAPAQQTLSLASPIPDGAETRFCYYKGLAYSPDSFIVIFGDNTVTDTINTREERLLRCVSSDKGTMHWKPQSTFQVGR</sequence>